<protein>
    <recommendedName>
        <fullName evidence="2">UPF0301 protein Acel_1704</fullName>
    </recommendedName>
</protein>
<dbReference type="Pfam" id="PF02622">
    <property type="entry name" value="DUF179"/>
    <property type="match status" value="1"/>
</dbReference>
<dbReference type="EMBL" id="CP000481">
    <property type="protein sequence ID" value="ABK53476.1"/>
    <property type="molecule type" value="Genomic_DNA"/>
</dbReference>
<evidence type="ECO:0000256" key="2">
    <source>
        <dbReference type="HAMAP-Rule" id="MF_00758"/>
    </source>
</evidence>
<dbReference type="AlphaFoldDB" id="A0LVL6"/>
<dbReference type="Proteomes" id="UP000008221">
    <property type="component" value="Chromosome"/>
</dbReference>
<keyword evidence="4" id="KW-1185">Reference proteome</keyword>
<dbReference type="FunCoup" id="A0LVL6">
    <property type="interactions" value="24"/>
</dbReference>
<organism evidence="3 4">
    <name type="scientific">Acidothermus cellulolyticus (strain ATCC 43068 / DSM 8971 / 11B)</name>
    <dbReference type="NCBI Taxonomy" id="351607"/>
    <lineage>
        <taxon>Bacteria</taxon>
        <taxon>Bacillati</taxon>
        <taxon>Actinomycetota</taxon>
        <taxon>Actinomycetes</taxon>
        <taxon>Acidothermales</taxon>
        <taxon>Acidothermaceae</taxon>
        <taxon>Acidothermus</taxon>
    </lineage>
</organism>
<dbReference type="PANTHER" id="PTHR30327">
    <property type="entry name" value="UNCHARACTERIZED PROTEIN YQGE"/>
    <property type="match status" value="1"/>
</dbReference>
<dbReference type="NCBIfam" id="NF001270">
    <property type="entry name" value="PRK00228.2-2"/>
    <property type="match status" value="1"/>
</dbReference>
<dbReference type="PANTHER" id="PTHR30327:SF1">
    <property type="entry name" value="UPF0301 PROTEIN YQGE"/>
    <property type="match status" value="1"/>
</dbReference>
<proteinExistence type="inferred from homology"/>
<comment type="similarity">
    <text evidence="1 2">Belongs to the UPF0301 (AlgH) family.</text>
</comment>
<dbReference type="STRING" id="351607.Acel_1704"/>
<dbReference type="eggNOG" id="COG1678">
    <property type="taxonomic scope" value="Bacteria"/>
</dbReference>
<evidence type="ECO:0000256" key="1">
    <source>
        <dbReference type="ARBA" id="ARBA00009600"/>
    </source>
</evidence>
<dbReference type="SUPFAM" id="SSF143456">
    <property type="entry name" value="VC0467-like"/>
    <property type="match status" value="1"/>
</dbReference>
<evidence type="ECO:0000313" key="4">
    <source>
        <dbReference type="Proteomes" id="UP000008221"/>
    </source>
</evidence>
<sequence>MPTRLASVRGECSHSWLLSRHDEDMETSLAGRLLVAAPTLEDPNFARTVVLLLDHDEDGAFGVVLNRPSSVPAREAVPQWADIVSAPGVVHLGGPVTPEAVVCLGRVRAGVPAAGWIPLVGPFGAVDPEAEPDMIADALDGLRLFAGYAGWAPGQLETELRLGGWLVCRAEPDDAFSPEPQTLWSRVLRRQGGELALLATMPADPTRN</sequence>
<gene>
    <name evidence="3" type="ordered locus">Acel_1704</name>
</gene>
<dbReference type="HAMAP" id="MF_00758">
    <property type="entry name" value="UPF0301"/>
    <property type="match status" value="1"/>
</dbReference>
<dbReference type="GO" id="GO:0005829">
    <property type="term" value="C:cytosol"/>
    <property type="evidence" value="ECO:0007669"/>
    <property type="project" value="TreeGrafter"/>
</dbReference>
<dbReference type="InParanoid" id="A0LVL6"/>
<dbReference type="HOGENOM" id="CLU_057596_2_1_11"/>
<dbReference type="KEGG" id="ace:Acel_1704"/>
<dbReference type="RefSeq" id="WP_011720539.1">
    <property type="nucleotide sequence ID" value="NC_008578.1"/>
</dbReference>
<name>A0LVL6_ACIC1</name>
<reference evidence="3 4" key="1">
    <citation type="journal article" date="2009" name="Genome Res.">
        <title>Complete genome of the cellulolytic thermophile Acidothermus cellulolyticus 11B provides insights into its ecophysiological and evolutionary adaptations.</title>
        <authorList>
            <person name="Barabote R.D."/>
            <person name="Xie G."/>
            <person name="Leu D.H."/>
            <person name="Normand P."/>
            <person name="Necsulea A."/>
            <person name="Daubin V."/>
            <person name="Medigue C."/>
            <person name="Adney W.S."/>
            <person name="Xu X.C."/>
            <person name="Lapidus A."/>
            <person name="Parales R.E."/>
            <person name="Detter C."/>
            <person name="Pujic P."/>
            <person name="Bruce D."/>
            <person name="Lavire C."/>
            <person name="Challacombe J.F."/>
            <person name="Brettin T.S."/>
            <person name="Berry A.M."/>
        </authorList>
    </citation>
    <scope>NUCLEOTIDE SEQUENCE [LARGE SCALE GENOMIC DNA]</scope>
    <source>
        <strain evidence="4">ATCC 43068 / DSM 8971 / 11B</strain>
    </source>
</reference>
<evidence type="ECO:0000313" key="3">
    <source>
        <dbReference type="EMBL" id="ABK53476.1"/>
    </source>
</evidence>
<dbReference type="Gene3D" id="3.40.1740.10">
    <property type="entry name" value="VC0467-like"/>
    <property type="match status" value="1"/>
</dbReference>
<accession>A0LVL6</accession>
<dbReference type="InterPro" id="IPR003774">
    <property type="entry name" value="AlgH-like"/>
</dbReference>